<dbReference type="SUPFAM" id="SSF81383">
    <property type="entry name" value="F-box domain"/>
    <property type="match status" value="1"/>
</dbReference>
<dbReference type="SMART" id="SM00256">
    <property type="entry name" value="FBOX"/>
    <property type="match status" value="1"/>
</dbReference>
<dbReference type="PANTHER" id="PTHR35546">
    <property type="entry name" value="F-BOX PROTEIN INTERACTION DOMAIN PROTEIN-RELATED"/>
    <property type="match status" value="1"/>
</dbReference>
<proteinExistence type="predicted"/>
<dbReference type="EMBL" id="JAMYWD010000008">
    <property type="protein sequence ID" value="KAJ4963108.1"/>
    <property type="molecule type" value="Genomic_DNA"/>
</dbReference>
<protein>
    <recommendedName>
        <fullName evidence="1">F-box domain-containing protein</fullName>
    </recommendedName>
</protein>
<dbReference type="Proteomes" id="UP001141806">
    <property type="component" value="Unassembled WGS sequence"/>
</dbReference>
<dbReference type="InterPro" id="IPR006527">
    <property type="entry name" value="F-box-assoc_dom_typ1"/>
</dbReference>
<dbReference type="AlphaFoldDB" id="A0A9Q0K6B4"/>
<evidence type="ECO:0000313" key="2">
    <source>
        <dbReference type="EMBL" id="KAJ4963108.1"/>
    </source>
</evidence>
<dbReference type="InterPro" id="IPR036047">
    <property type="entry name" value="F-box-like_dom_sf"/>
</dbReference>
<organism evidence="2 3">
    <name type="scientific">Protea cynaroides</name>
    <dbReference type="NCBI Taxonomy" id="273540"/>
    <lineage>
        <taxon>Eukaryota</taxon>
        <taxon>Viridiplantae</taxon>
        <taxon>Streptophyta</taxon>
        <taxon>Embryophyta</taxon>
        <taxon>Tracheophyta</taxon>
        <taxon>Spermatophyta</taxon>
        <taxon>Magnoliopsida</taxon>
        <taxon>Proteales</taxon>
        <taxon>Proteaceae</taxon>
        <taxon>Protea</taxon>
    </lineage>
</organism>
<dbReference type="PANTHER" id="PTHR35546:SF115">
    <property type="entry name" value="F-BOX DOMAIN-CONTAINING PROTEIN"/>
    <property type="match status" value="1"/>
</dbReference>
<keyword evidence="3" id="KW-1185">Reference proteome</keyword>
<dbReference type="Pfam" id="PF00646">
    <property type="entry name" value="F-box"/>
    <property type="match status" value="1"/>
</dbReference>
<evidence type="ECO:0000259" key="1">
    <source>
        <dbReference type="SMART" id="SM00256"/>
    </source>
</evidence>
<dbReference type="InterPro" id="IPR055290">
    <property type="entry name" value="At3g26010-like"/>
</dbReference>
<gene>
    <name evidence="2" type="ORF">NE237_023047</name>
</gene>
<feature type="domain" description="F-box" evidence="1">
    <location>
        <begin position="26"/>
        <end position="66"/>
    </location>
</feature>
<name>A0A9Q0K6B4_9MAGN</name>
<dbReference type="InterPro" id="IPR017451">
    <property type="entry name" value="F-box-assoc_interact_dom"/>
</dbReference>
<dbReference type="OrthoDB" id="605328at2759"/>
<accession>A0A9Q0K6B4</accession>
<sequence>MGSCENQQQRSGGDLGHENQQIKVANNDDLIMEILLWLPVKSIHRFKSVSKHWLSLISNPEFIHNNYIRNRPSVSGLLLHKSSILINPEFEFIPLVDNATGAPFIPLTFVNDVAGIRIQQSCNVLLCCCSFRMMEYRKIYYIYNPTTKEYKILSRPSGKNVISISLAFDPLKSPHYKAVSFLWCDTSPENYQIEIYSSETGLWRSSGDPFTASNGLLHNFPVYWNGAIHWLSMWGTSLYYNVDQERLGMMPMPPIPDGLNERRTRYFGESHGHLHLIEIYGPCPTHFNIFEMENDYSRWFVKYHVNLDAATIAYPEMIQNYLDASYLNRFAFSILCVVRGKKEDDSFLVLHIPGRVLSYHLKDRSFKKLLDILPKLDDVEGSLHYISESAYQHIESLSSV</sequence>
<reference evidence="2" key="1">
    <citation type="journal article" date="2023" name="Plant J.">
        <title>The genome of the king protea, Protea cynaroides.</title>
        <authorList>
            <person name="Chang J."/>
            <person name="Duong T.A."/>
            <person name="Schoeman C."/>
            <person name="Ma X."/>
            <person name="Roodt D."/>
            <person name="Barker N."/>
            <person name="Li Z."/>
            <person name="Van de Peer Y."/>
            <person name="Mizrachi E."/>
        </authorList>
    </citation>
    <scope>NUCLEOTIDE SEQUENCE</scope>
    <source>
        <tissue evidence="2">Young leaves</tissue>
    </source>
</reference>
<dbReference type="NCBIfam" id="TIGR01640">
    <property type="entry name" value="F_box_assoc_1"/>
    <property type="match status" value="1"/>
</dbReference>
<dbReference type="Pfam" id="PF07734">
    <property type="entry name" value="FBA_1"/>
    <property type="match status" value="1"/>
</dbReference>
<comment type="caution">
    <text evidence="2">The sequence shown here is derived from an EMBL/GenBank/DDBJ whole genome shotgun (WGS) entry which is preliminary data.</text>
</comment>
<dbReference type="CDD" id="cd22157">
    <property type="entry name" value="F-box_AtFBW1-like"/>
    <property type="match status" value="1"/>
</dbReference>
<dbReference type="InterPro" id="IPR001810">
    <property type="entry name" value="F-box_dom"/>
</dbReference>
<evidence type="ECO:0000313" key="3">
    <source>
        <dbReference type="Proteomes" id="UP001141806"/>
    </source>
</evidence>